<organism evidence="2">
    <name type="scientific">Guillardia theta (strain CCMP2712)</name>
    <name type="common">Cryptophyte</name>
    <dbReference type="NCBI Taxonomy" id="905079"/>
    <lineage>
        <taxon>Eukaryota</taxon>
        <taxon>Cryptophyceae</taxon>
        <taxon>Pyrenomonadales</taxon>
        <taxon>Geminigeraceae</taxon>
        <taxon>Guillardia</taxon>
    </lineage>
</organism>
<dbReference type="EMBL" id="JH993040">
    <property type="protein sequence ID" value="EKX39390.1"/>
    <property type="molecule type" value="Genomic_DNA"/>
</dbReference>
<proteinExistence type="predicted"/>
<dbReference type="AlphaFoldDB" id="L1IU75"/>
<dbReference type="HOGENOM" id="CLU_2433627_0_0_1"/>
<feature type="compositionally biased region" description="Basic and acidic residues" evidence="1">
    <location>
        <begin position="82"/>
        <end position="91"/>
    </location>
</feature>
<evidence type="ECO:0000256" key="1">
    <source>
        <dbReference type="SAM" id="MobiDB-lite"/>
    </source>
</evidence>
<feature type="region of interest" description="Disordered" evidence="1">
    <location>
        <begin position="1"/>
        <end position="91"/>
    </location>
</feature>
<accession>L1IU75</accession>
<dbReference type="RefSeq" id="XP_005826370.1">
    <property type="nucleotide sequence ID" value="XM_005826313.1"/>
</dbReference>
<reference evidence="3" key="3">
    <citation type="submission" date="2016-03" db="UniProtKB">
        <authorList>
            <consortium name="EnsemblProtists"/>
        </authorList>
    </citation>
    <scope>IDENTIFICATION</scope>
</reference>
<evidence type="ECO:0000313" key="4">
    <source>
        <dbReference type="Proteomes" id="UP000011087"/>
    </source>
</evidence>
<keyword evidence="4" id="KW-1185">Reference proteome</keyword>
<dbReference type="PaxDb" id="55529-EKX39390"/>
<feature type="non-terminal residue" evidence="2">
    <location>
        <position position="91"/>
    </location>
</feature>
<reference evidence="4" key="2">
    <citation type="submission" date="2012-11" db="EMBL/GenBank/DDBJ databases">
        <authorList>
            <person name="Kuo A."/>
            <person name="Curtis B.A."/>
            <person name="Tanifuji G."/>
            <person name="Burki F."/>
            <person name="Gruber A."/>
            <person name="Irimia M."/>
            <person name="Maruyama S."/>
            <person name="Arias M.C."/>
            <person name="Ball S.G."/>
            <person name="Gile G.H."/>
            <person name="Hirakawa Y."/>
            <person name="Hopkins J.F."/>
            <person name="Rensing S.A."/>
            <person name="Schmutz J."/>
            <person name="Symeonidi A."/>
            <person name="Elias M."/>
            <person name="Eveleigh R.J."/>
            <person name="Herman E.K."/>
            <person name="Klute M.J."/>
            <person name="Nakayama T."/>
            <person name="Obornik M."/>
            <person name="Reyes-Prieto A."/>
            <person name="Armbrust E.V."/>
            <person name="Aves S.J."/>
            <person name="Beiko R.G."/>
            <person name="Coutinho P."/>
            <person name="Dacks J.B."/>
            <person name="Durnford D.G."/>
            <person name="Fast N.M."/>
            <person name="Green B.R."/>
            <person name="Grisdale C."/>
            <person name="Hempe F."/>
            <person name="Henrissat B."/>
            <person name="Hoppner M.P."/>
            <person name="Ishida K.-I."/>
            <person name="Kim E."/>
            <person name="Koreny L."/>
            <person name="Kroth P.G."/>
            <person name="Liu Y."/>
            <person name="Malik S.-B."/>
            <person name="Maier U.G."/>
            <person name="McRose D."/>
            <person name="Mock T."/>
            <person name="Neilson J.A."/>
            <person name="Onodera N.T."/>
            <person name="Poole A.M."/>
            <person name="Pritham E.J."/>
            <person name="Richards T.A."/>
            <person name="Rocap G."/>
            <person name="Roy S.W."/>
            <person name="Sarai C."/>
            <person name="Schaack S."/>
            <person name="Shirato S."/>
            <person name="Slamovits C.H."/>
            <person name="Spencer D.F."/>
            <person name="Suzuki S."/>
            <person name="Worden A.Z."/>
            <person name="Zauner S."/>
            <person name="Barry K."/>
            <person name="Bell C."/>
            <person name="Bharti A.K."/>
            <person name="Crow J.A."/>
            <person name="Grimwood J."/>
            <person name="Kramer R."/>
            <person name="Lindquist E."/>
            <person name="Lucas S."/>
            <person name="Salamov A."/>
            <person name="McFadden G.I."/>
            <person name="Lane C.E."/>
            <person name="Keeling P.J."/>
            <person name="Gray M.W."/>
            <person name="Grigoriev I.V."/>
            <person name="Archibald J.M."/>
        </authorList>
    </citation>
    <scope>NUCLEOTIDE SEQUENCE</scope>
    <source>
        <strain evidence="4">CCMP2712</strain>
    </source>
</reference>
<dbReference type="EnsemblProtists" id="EKX39390">
    <property type="protein sequence ID" value="EKX39390"/>
    <property type="gene ID" value="GUITHDRAFT_164986"/>
</dbReference>
<sequence>MIVNLFSKKAKRPKSGSSAGRSSSGKREEERSGPSLHAWLHERRGVALRPSSARPANTAGLDELPSLQPSHGPRQVSSVTSRGEDWRPQSA</sequence>
<protein>
    <submittedName>
        <fullName evidence="2 3">Uncharacterized protein</fullName>
    </submittedName>
</protein>
<evidence type="ECO:0000313" key="2">
    <source>
        <dbReference type="EMBL" id="EKX39390.1"/>
    </source>
</evidence>
<dbReference type="KEGG" id="gtt:GUITHDRAFT_164986"/>
<name>L1IU75_GUITC</name>
<gene>
    <name evidence="2" type="ORF">GUITHDRAFT_164986</name>
</gene>
<dbReference type="GeneID" id="17296078"/>
<dbReference type="Proteomes" id="UP000011087">
    <property type="component" value="Unassembled WGS sequence"/>
</dbReference>
<evidence type="ECO:0000313" key="3">
    <source>
        <dbReference type="EnsemblProtists" id="EKX39390"/>
    </source>
</evidence>
<reference evidence="2 4" key="1">
    <citation type="journal article" date="2012" name="Nature">
        <title>Algal genomes reveal evolutionary mosaicism and the fate of nucleomorphs.</title>
        <authorList>
            <consortium name="DOE Joint Genome Institute"/>
            <person name="Curtis B.A."/>
            <person name="Tanifuji G."/>
            <person name="Burki F."/>
            <person name="Gruber A."/>
            <person name="Irimia M."/>
            <person name="Maruyama S."/>
            <person name="Arias M.C."/>
            <person name="Ball S.G."/>
            <person name="Gile G.H."/>
            <person name="Hirakawa Y."/>
            <person name="Hopkins J.F."/>
            <person name="Kuo A."/>
            <person name="Rensing S.A."/>
            <person name="Schmutz J."/>
            <person name="Symeonidi A."/>
            <person name="Elias M."/>
            <person name="Eveleigh R.J."/>
            <person name="Herman E.K."/>
            <person name="Klute M.J."/>
            <person name="Nakayama T."/>
            <person name="Obornik M."/>
            <person name="Reyes-Prieto A."/>
            <person name="Armbrust E.V."/>
            <person name="Aves S.J."/>
            <person name="Beiko R.G."/>
            <person name="Coutinho P."/>
            <person name="Dacks J.B."/>
            <person name="Durnford D.G."/>
            <person name="Fast N.M."/>
            <person name="Green B.R."/>
            <person name="Grisdale C.J."/>
            <person name="Hempel F."/>
            <person name="Henrissat B."/>
            <person name="Hoppner M.P."/>
            <person name="Ishida K."/>
            <person name="Kim E."/>
            <person name="Koreny L."/>
            <person name="Kroth P.G."/>
            <person name="Liu Y."/>
            <person name="Malik S.B."/>
            <person name="Maier U.G."/>
            <person name="McRose D."/>
            <person name="Mock T."/>
            <person name="Neilson J.A."/>
            <person name="Onodera N.T."/>
            <person name="Poole A.M."/>
            <person name="Pritham E.J."/>
            <person name="Richards T.A."/>
            <person name="Rocap G."/>
            <person name="Roy S.W."/>
            <person name="Sarai C."/>
            <person name="Schaack S."/>
            <person name="Shirato S."/>
            <person name="Slamovits C.H."/>
            <person name="Spencer D.F."/>
            <person name="Suzuki S."/>
            <person name="Worden A.Z."/>
            <person name="Zauner S."/>
            <person name="Barry K."/>
            <person name="Bell C."/>
            <person name="Bharti A.K."/>
            <person name="Crow J.A."/>
            <person name="Grimwood J."/>
            <person name="Kramer R."/>
            <person name="Lindquist E."/>
            <person name="Lucas S."/>
            <person name="Salamov A."/>
            <person name="McFadden G.I."/>
            <person name="Lane C.E."/>
            <person name="Keeling P.J."/>
            <person name="Gray M.W."/>
            <person name="Grigoriev I.V."/>
            <person name="Archibald J.M."/>
        </authorList>
    </citation>
    <scope>NUCLEOTIDE SEQUENCE</scope>
    <source>
        <strain evidence="2 4">CCMP2712</strain>
    </source>
</reference>